<name>A0A8S0VT34_CYCAE</name>
<dbReference type="Proteomes" id="UP000467700">
    <property type="component" value="Unassembled WGS sequence"/>
</dbReference>
<evidence type="ECO:0000313" key="2">
    <source>
        <dbReference type="EMBL" id="CAA7268099.1"/>
    </source>
</evidence>
<reference evidence="2 3" key="1">
    <citation type="submission" date="2020-01" db="EMBL/GenBank/DDBJ databases">
        <authorList>
            <person name="Gupta K D."/>
        </authorList>
    </citation>
    <scope>NUCLEOTIDE SEQUENCE [LARGE SCALE GENOMIC DNA]</scope>
</reference>
<evidence type="ECO:0000256" key="1">
    <source>
        <dbReference type="SAM" id="MobiDB-lite"/>
    </source>
</evidence>
<keyword evidence="3" id="KW-1185">Reference proteome</keyword>
<organism evidence="2 3">
    <name type="scientific">Cyclocybe aegerita</name>
    <name type="common">Black poplar mushroom</name>
    <name type="synonym">Agrocybe aegerita</name>
    <dbReference type="NCBI Taxonomy" id="1973307"/>
    <lineage>
        <taxon>Eukaryota</taxon>
        <taxon>Fungi</taxon>
        <taxon>Dikarya</taxon>
        <taxon>Basidiomycota</taxon>
        <taxon>Agaricomycotina</taxon>
        <taxon>Agaricomycetes</taxon>
        <taxon>Agaricomycetidae</taxon>
        <taxon>Agaricales</taxon>
        <taxon>Agaricineae</taxon>
        <taxon>Bolbitiaceae</taxon>
        <taxon>Cyclocybe</taxon>
    </lineage>
</organism>
<comment type="caution">
    <text evidence="2">The sequence shown here is derived from an EMBL/GenBank/DDBJ whole genome shotgun (WGS) entry which is preliminary data.</text>
</comment>
<evidence type="ECO:0000313" key="3">
    <source>
        <dbReference type="Proteomes" id="UP000467700"/>
    </source>
</evidence>
<proteinExistence type="predicted"/>
<sequence length="147" mass="15958">MYFLHIIRVLGGNTASLHLKEGSWVLAKPNGKISGEWSHQRRRHEELAEGQGSSDAREMARMPLWSWQKCEEGDATHKWGGSGCTSAAAVVELAEVQSGGAAHETVRSSQWSWQKCEHQDSSAAHEMARPAGPAEVQGTKVVALAKG</sequence>
<dbReference type="EMBL" id="CACVBS010000065">
    <property type="protein sequence ID" value="CAA7268099.1"/>
    <property type="molecule type" value="Genomic_DNA"/>
</dbReference>
<feature type="region of interest" description="Disordered" evidence="1">
    <location>
        <begin position="36"/>
        <end position="58"/>
    </location>
</feature>
<protein>
    <submittedName>
        <fullName evidence="2">Uncharacterized protein</fullName>
    </submittedName>
</protein>
<gene>
    <name evidence="2" type="ORF">AAE3_LOCUS10295</name>
</gene>
<dbReference type="AlphaFoldDB" id="A0A8S0VT34"/>
<accession>A0A8S0VT34</accession>